<evidence type="ECO:0000313" key="2">
    <source>
        <dbReference type="Proteomes" id="UP000250299"/>
    </source>
</evidence>
<dbReference type="SUPFAM" id="SSF54427">
    <property type="entry name" value="NTF2-like"/>
    <property type="match status" value="1"/>
</dbReference>
<dbReference type="EMBL" id="CP029693">
    <property type="protein sequence ID" value="AWY38882.1"/>
    <property type="molecule type" value="Genomic_DNA"/>
</dbReference>
<gene>
    <name evidence="1" type="ORF">DKY63_02715</name>
</gene>
<evidence type="ECO:0000313" key="1">
    <source>
        <dbReference type="EMBL" id="AWY38882.1"/>
    </source>
</evidence>
<reference evidence="1 2" key="1">
    <citation type="submission" date="2018-05" db="EMBL/GenBank/DDBJ databases">
        <title>Whole genome sequence of Pseudomonas putida JBC17.</title>
        <authorList>
            <person name="Lee Y.H."/>
            <person name="David K."/>
        </authorList>
    </citation>
    <scope>NUCLEOTIDE SEQUENCE [LARGE SCALE GENOMIC DNA]</scope>
    <source>
        <strain evidence="1 2">JBC17</strain>
    </source>
</reference>
<protein>
    <submittedName>
        <fullName evidence="1">Nuclear transport factor 2 family protein</fullName>
    </submittedName>
</protein>
<accession>A0A2Z4RD25</accession>
<dbReference type="AlphaFoldDB" id="A0A2Z4RD25"/>
<proteinExistence type="predicted"/>
<dbReference type="Gene3D" id="3.10.450.50">
    <property type="match status" value="1"/>
</dbReference>
<name>A0A2Z4RD25_PSEPU</name>
<sequence>MISTQTMTDEQRKSVALEYLKAFDNGGVTSTGGSILELFAEDAQVLFPKWGLATGREQIGQMFGDLGARLKSITHDYAHFNWILTGTDTLVCEGTSFGEHVDGPWRAGVPTAASAGYWVDVFEIRDFKIQRCFIYLDPDYGNKDTARYPWLNR</sequence>
<dbReference type="OrthoDB" id="6657864at2"/>
<dbReference type="Proteomes" id="UP000250299">
    <property type="component" value="Chromosome"/>
</dbReference>
<organism evidence="1 2">
    <name type="scientific">Pseudomonas putida</name>
    <name type="common">Arthrobacter siderocapsulatus</name>
    <dbReference type="NCBI Taxonomy" id="303"/>
    <lineage>
        <taxon>Bacteria</taxon>
        <taxon>Pseudomonadati</taxon>
        <taxon>Pseudomonadota</taxon>
        <taxon>Gammaproteobacteria</taxon>
        <taxon>Pseudomonadales</taxon>
        <taxon>Pseudomonadaceae</taxon>
        <taxon>Pseudomonas</taxon>
    </lineage>
</organism>
<dbReference type="RefSeq" id="WP_110962700.1">
    <property type="nucleotide sequence ID" value="NZ_CP029693.1"/>
</dbReference>
<dbReference type="InterPro" id="IPR032710">
    <property type="entry name" value="NTF2-like_dom_sf"/>
</dbReference>